<comment type="caution">
    <text evidence="1">The sequence shown here is derived from an EMBL/GenBank/DDBJ whole genome shotgun (WGS) entry which is preliminary data.</text>
</comment>
<protein>
    <recommendedName>
        <fullName evidence="3">Maf-like protein</fullName>
    </recommendedName>
</protein>
<sequence length="131" mass="15122">MKNIVISGSMQFLEDMKKYSTPIEQKGFRAILPEEDDWDSIKPEEINAYKKMVSQRHFDAIADDNTYAILVVNNFKKGIQNYIGANTFAEIAIAFYFGKKIFLLNDFFEPYADELVAWGAIPLKKNIEKIQ</sequence>
<name>A0A413BEX5_9FIRM</name>
<organism evidence="1 2">
    <name type="scientific">Agathobacter rectalis</name>
    <dbReference type="NCBI Taxonomy" id="39491"/>
    <lineage>
        <taxon>Bacteria</taxon>
        <taxon>Bacillati</taxon>
        <taxon>Bacillota</taxon>
        <taxon>Clostridia</taxon>
        <taxon>Lachnospirales</taxon>
        <taxon>Lachnospiraceae</taxon>
        <taxon>Agathobacter</taxon>
    </lineage>
</organism>
<evidence type="ECO:0008006" key="3">
    <source>
        <dbReference type="Google" id="ProtNLM"/>
    </source>
</evidence>
<dbReference type="Proteomes" id="UP000286581">
    <property type="component" value="Unassembled WGS sequence"/>
</dbReference>
<dbReference type="AlphaFoldDB" id="A0A413BEX5"/>
<reference evidence="1 2" key="1">
    <citation type="submission" date="2018-08" db="EMBL/GenBank/DDBJ databases">
        <title>A genome reference for cultivated species of the human gut microbiota.</title>
        <authorList>
            <person name="Zou Y."/>
            <person name="Xue W."/>
            <person name="Luo G."/>
        </authorList>
    </citation>
    <scope>NUCLEOTIDE SEQUENCE [LARGE SCALE GENOMIC DNA]</scope>
    <source>
        <strain evidence="1 2">AF12-8</strain>
    </source>
</reference>
<evidence type="ECO:0000313" key="1">
    <source>
        <dbReference type="EMBL" id="RGW39199.1"/>
    </source>
</evidence>
<accession>A0A413BEX5</accession>
<gene>
    <name evidence="1" type="ORF">DWV78_10300</name>
</gene>
<evidence type="ECO:0000313" key="2">
    <source>
        <dbReference type="Proteomes" id="UP000286581"/>
    </source>
</evidence>
<dbReference type="EMBL" id="QSAE01000032">
    <property type="protein sequence ID" value="RGW39199.1"/>
    <property type="molecule type" value="Genomic_DNA"/>
</dbReference>
<proteinExistence type="predicted"/>